<dbReference type="PANTHER" id="PTHR10073:SF12">
    <property type="entry name" value="DNA MISMATCH REPAIR PROTEIN MLH1"/>
    <property type="match status" value="1"/>
</dbReference>
<evidence type="ECO:0000256" key="5">
    <source>
        <dbReference type="HAMAP-Rule" id="MF_00149"/>
    </source>
</evidence>
<dbReference type="Proteomes" id="UP000069205">
    <property type="component" value="Chromosome"/>
</dbReference>
<reference evidence="9 10" key="1">
    <citation type="journal article" date="2015" name="Proc. Natl. Acad. Sci. U.S.A.">
        <title>Expanded metabolic versatility of ubiquitous nitrite-oxidizing bacteria from the genus Nitrospira.</title>
        <authorList>
            <person name="Koch H."/>
            <person name="Lucker S."/>
            <person name="Albertsen M."/>
            <person name="Kitzinger K."/>
            <person name="Herbold C."/>
            <person name="Spieck E."/>
            <person name="Nielsen P.H."/>
            <person name="Wagner M."/>
            <person name="Daims H."/>
        </authorList>
    </citation>
    <scope>NUCLEOTIDE SEQUENCE [LARGE SCALE GENOMIC DNA]</scope>
    <source>
        <strain evidence="9 10">NSP M-1</strain>
    </source>
</reference>
<dbReference type="NCBIfam" id="TIGR00585">
    <property type="entry name" value="mutl"/>
    <property type="match status" value="1"/>
</dbReference>
<dbReference type="GO" id="GO:0140664">
    <property type="term" value="F:ATP-dependent DNA damage sensor activity"/>
    <property type="evidence" value="ECO:0007669"/>
    <property type="project" value="InterPro"/>
</dbReference>
<dbReference type="InterPro" id="IPR038973">
    <property type="entry name" value="MutL/Mlh/Pms-like"/>
</dbReference>
<dbReference type="RefSeq" id="WP_053380992.1">
    <property type="nucleotide sequence ID" value="NZ_CP011801.1"/>
</dbReference>
<dbReference type="CDD" id="cd16926">
    <property type="entry name" value="HATPase_MutL-MLH-PMS-like"/>
    <property type="match status" value="1"/>
</dbReference>
<dbReference type="InterPro" id="IPR002099">
    <property type="entry name" value="MutL/Mlh/PMS"/>
</dbReference>
<keyword evidence="10" id="KW-1185">Reference proteome</keyword>
<feature type="domain" description="MutL C-terminal dimerisation" evidence="7">
    <location>
        <begin position="405"/>
        <end position="548"/>
    </location>
</feature>
<dbReference type="Pfam" id="PF08676">
    <property type="entry name" value="MutL_C"/>
    <property type="match status" value="1"/>
</dbReference>
<dbReference type="InterPro" id="IPR020568">
    <property type="entry name" value="Ribosomal_Su5_D2-typ_SF"/>
</dbReference>
<dbReference type="GO" id="GO:0005524">
    <property type="term" value="F:ATP binding"/>
    <property type="evidence" value="ECO:0007669"/>
    <property type="project" value="InterPro"/>
</dbReference>
<dbReference type="KEGG" id="nmv:NITMOv2_3692"/>
<dbReference type="CDD" id="cd00782">
    <property type="entry name" value="MutL_Trans"/>
    <property type="match status" value="1"/>
</dbReference>
<evidence type="ECO:0000256" key="2">
    <source>
        <dbReference type="ARBA" id="ARBA00021975"/>
    </source>
</evidence>
<dbReference type="InterPro" id="IPR036890">
    <property type="entry name" value="HATPase_C_sf"/>
</dbReference>
<dbReference type="OrthoDB" id="9763467at2"/>
<dbReference type="GO" id="GO:0032300">
    <property type="term" value="C:mismatch repair complex"/>
    <property type="evidence" value="ECO:0007669"/>
    <property type="project" value="InterPro"/>
</dbReference>
<dbReference type="PROSITE" id="PS00058">
    <property type="entry name" value="DNA_MISMATCH_REPAIR_1"/>
    <property type="match status" value="1"/>
</dbReference>
<comment type="function">
    <text evidence="5">This protein is involved in the repair of mismatches in DNA. It is required for dam-dependent methyl-directed DNA mismatch repair. May act as a 'molecular matchmaker', a protein that promotes the formation of a stable complex between two or more DNA-binding proteins in an ATP-dependent manner without itself being part of a final effector complex.</text>
</comment>
<evidence type="ECO:0000256" key="4">
    <source>
        <dbReference type="ARBA" id="ARBA00023204"/>
    </source>
</evidence>
<dbReference type="InterPro" id="IPR014721">
    <property type="entry name" value="Ribsml_uS5_D2-typ_fold_subgr"/>
</dbReference>
<keyword evidence="3 5" id="KW-0227">DNA damage</keyword>
<evidence type="ECO:0000256" key="3">
    <source>
        <dbReference type="ARBA" id="ARBA00022763"/>
    </source>
</evidence>
<dbReference type="PANTHER" id="PTHR10073">
    <property type="entry name" value="DNA MISMATCH REPAIR PROTEIN MLH, PMS, MUTL"/>
    <property type="match status" value="1"/>
</dbReference>
<feature type="domain" description="DNA mismatch repair protein S5" evidence="8">
    <location>
        <begin position="214"/>
        <end position="332"/>
    </location>
</feature>
<dbReference type="EMBL" id="CP011801">
    <property type="protein sequence ID" value="ALA60084.1"/>
    <property type="molecule type" value="Genomic_DNA"/>
</dbReference>
<dbReference type="SUPFAM" id="SSF55874">
    <property type="entry name" value="ATPase domain of HSP90 chaperone/DNA topoisomerase II/histidine kinase"/>
    <property type="match status" value="1"/>
</dbReference>
<gene>
    <name evidence="5 9" type="primary">mutL</name>
    <name evidence="9" type="ORF">NITMOv2_3692</name>
</gene>
<evidence type="ECO:0000259" key="7">
    <source>
        <dbReference type="SMART" id="SM00853"/>
    </source>
</evidence>
<dbReference type="InterPro" id="IPR014790">
    <property type="entry name" value="MutL_C"/>
</dbReference>
<dbReference type="GO" id="GO:0030983">
    <property type="term" value="F:mismatched DNA binding"/>
    <property type="evidence" value="ECO:0007669"/>
    <property type="project" value="InterPro"/>
</dbReference>
<dbReference type="AlphaFoldDB" id="A0A0K2GGW3"/>
<dbReference type="HAMAP" id="MF_00149">
    <property type="entry name" value="DNA_mis_repair"/>
    <property type="match status" value="1"/>
</dbReference>
<dbReference type="InterPro" id="IPR042120">
    <property type="entry name" value="MutL_C_dimsub"/>
</dbReference>
<dbReference type="SMART" id="SM00853">
    <property type="entry name" value="MutL_C"/>
    <property type="match status" value="1"/>
</dbReference>
<evidence type="ECO:0000256" key="6">
    <source>
        <dbReference type="SAM" id="MobiDB-lite"/>
    </source>
</evidence>
<accession>A0A0K2GGW3</accession>
<name>A0A0K2GGW3_NITMO</name>
<dbReference type="SMART" id="SM01340">
    <property type="entry name" value="DNA_mis_repair"/>
    <property type="match status" value="1"/>
</dbReference>
<dbReference type="InterPro" id="IPR014762">
    <property type="entry name" value="DNA_mismatch_repair_CS"/>
</dbReference>
<dbReference type="InterPro" id="IPR013507">
    <property type="entry name" value="DNA_mismatch_S5_2-like"/>
</dbReference>
<feature type="region of interest" description="Disordered" evidence="6">
    <location>
        <begin position="330"/>
        <end position="382"/>
    </location>
</feature>
<comment type="similarity">
    <text evidence="1 5">Belongs to the DNA mismatch repair MutL/HexB family.</text>
</comment>
<dbReference type="Gene3D" id="3.30.1370.100">
    <property type="entry name" value="MutL, C-terminal domain, regulatory subdomain"/>
    <property type="match status" value="1"/>
</dbReference>
<evidence type="ECO:0000313" key="9">
    <source>
        <dbReference type="EMBL" id="ALA60084.1"/>
    </source>
</evidence>
<evidence type="ECO:0000259" key="8">
    <source>
        <dbReference type="SMART" id="SM01340"/>
    </source>
</evidence>
<dbReference type="STRING" id="42253.NITMOv2_3692"/>
<protein>
    <recommendedName>
        <fullName evidence="2 5">DNA mismatch repair protein MutL</fullName>
    </recommendedName>
</protein>
<evidence type="ECO:0000256" key="1">
    <source>
        <dbReference type="ARBA" id="ARBA00006082"/>
    </source>
</evidence>
<dbReference type="Gene3D" id="3.30.230.10">
    <property type="match status" value="1"/>
</dbReference>
<dbReference type="InterPro" id="IPR042121">
    <property type="entry name" value="MutL_C_regsub"/>
</dbReference>
<dbReference type="Pfam" id="PF01119">
    <property type="entry name" value="DNA_mis_repair"/>
    <property type="match status" value="1"/>
</dbReference>
<organism evidence="9 10">
    <name type="scientific">Nitrospira moscoviensis</name>
    <dbReference type="NCBI Taxonomy" id="42253"/>
    <lineage>
        <taxon>Bacteria</taxon>
        <taxon>Pseudomonadati</taxon>
        <taxon>Nitrospirota</taxon>
        <taxon>Nitrospiria</taxon>
        <taxon>Nitrospirales</taxon>
        <taxon>Nitrospiraceae</taxon>
        <taxon>Nitrospira</taxon>
    </lineage>
</organism>
<dbReference type="PATRIC" id="fig|42253.5.peg.3644"/>
<dbReference type="InterPro" id="IPR037198">
    <property type="entry name" value="MutL_C_sf"/>
</dbReference>
<dbReference type="Gene3D" id="3.30.1540.20">
    <property type="entry name" value="MutL, C-terminal domain, dimerisation subdomain"/>
    <property type="match status" value="1"/>
</dbReference>
<dbReference type="Gene3D" id="3.30.565.10">
    <property type="entry name" value="Histidine kinase-like ATPase, C-terminal domain"/>
    <property type="match status" value="1"/>
</dbReference>
<evidence type="ECO:0000313" key="10">
    <source>
        <dbReference type="Proteomes" id="UP000069205"/>
    </source>
</evidence>
<dbReference type="SUPFAM" id="SSF54211">
    <property type="entry name" value="Ribosomal protein S5 domain 2-like"/>
    <property type="match status" value="1"/>
</dbReference>
<proteinExistence type="inferred from homology"/>
<dbReference type="FunFam" id="3.30.565.10:FF:000003">
    <property type="entry name" value="DNA mismatch repair endonuclease MutL"/>
    <property type="match status" value="1"/>
</dbReference>
<sequence>MTTGGRAKIHLLPGDVVSRIAAGEVVERPAAVVKELVENSLDAGARSVTVDVQDGGLRLIRVADDGEGMSREDAPLAFERHATSKLRSDRDLWSIRTMGFRGEALPSIASVSRVRVATATGSTGVGTQFEVHAGKIGTLSDAPPVRGTSIEVADLFYNQPARKKFLKSVPTEFSHISRVMQQAALAWSTVHFRLTHNGQEVLHCPAAISDRDRIGQLFPRTFLGHSVAVEAAMPTAKLSGWAIDPVHATSSRTPQELFVNRRPVRHTGVFHAIAEGYGSFLPKGHQPLFVLFLDVDADRVDVNVHPTKREVRFSENERIHELVRRAVRQALGGPDNVSRPPGAGFGGAGAAAPSSRPFQPAASTIDGGPVQQGSTEARAEEAPQLAFVSEAAEPYVTAPSQDVLPLGQLNRTFLVAQIGGDLAVIDQHTAHERVLFERLVRRWSERGIQSQPLLIPEPIELSQPEAALLERYRDDLGRLGLELEPFGASAVLLRAVPVGIGTLDPGRLIPDLLDDLNQWERASSLEDRVRPVLASVACHGAVRSGRSMNLPEIKALIEDWIAAGSVTTCPHGRRTSFRLSTEDLEKMFGRAGW</sequence>
<keyword evidence="4 5" id="KW-0234">DNA repair</keyword>
<dbReference type="Pfam" id="PF13589">
    <property type="entry name" value="HATPase_c_3"/>
    <property type="match status" value="1"/>
</dbReference>
<dbReference type="GO" id="GO:0016887">
    <property type="term" value="F:ATP hydrolysis activity"/>
    <property type="evidence" value="ECO:0007669"/>
    <property type="project" value="InterPro"/>
</dbReference>
<dbReference type="GO" id="GO:0006298">
    <property type="term" value="P:mismatch repair"/>
    <property type="evidence" value="ECO:0007669"/>
    <property type="project" value="UniProtKB-UniRule"/>
</dbReference>
<dbReference type="SUPFAM" id="SSF118116">
    <property type="entry name" value="DNA mismatch repair protein MutL"/>
    <property type="match status" value="1"/>
</dbReference>
<dbReference type="InterPro" id="IPR020667">
    <property type="entry name" value="DNA_mismatch_repair_MutL"/>
</dbReference>